<sequence>MAKNITFKGLGLLLCIILWCISAVVALAVENIVGIGRVIWATILYMLTFVGLLILIFGY</sequence>
<dbReference type="EMBL" id="AP035789">
    <property type="protein sequence ID" value="BFO80350.1"/>
    <property type="molecule type" value="Genomic_DNA"/>
</dbReference>
<dbReference type="AlphaFoldDB" id="A0AB33JF07"/>
<name>A0AB33JF07_9BACT</name>
<keyword evidence="1" id="KW-1133">Transmembrane helix</keyword>
<evidence type="ECO:0000256" key="1">
    <source>
        <dbReference type="SAM" id="Phobius"/>
    </source>
</evidence>
<gene>
    <name evidence="2" type="ORF">GTC17262_05410</name>
</gene>
<feature type="transmembrane region" description="Helical" evidence="1">
    <location>
        <begin position="38"/>
        <end position="58"/>
    </location>
</feature>
<organism evidence="2">
    <name type="scientific">Prevotella sp. GTC17262</name>
    <dbReference type="NCBI Taxonomy" id="3236797"/>
    <lineage>
        <taxon>Bacteria</taxon>
        <taxon>Pseudomonadati</taxon>
        <taxon>Bacteroidota</taxon>
        <taxon>Bacteroidia</taxon>
        <taxon>Bacteroidales</taxon>
        <taxon>Prevotellaceae</taxon>
        <taxon>Prevotella</taxon>
    </lineage>
</organism>
<reference evidence="2" key="1">
    <citation type="submission" date="2024-07" db="EMBL/GenBank/DDBJ databases">
        <title>Complete genome sequence of Prevotella sp. YM-2024 GTC17262.</title>
        <authorList>
            <person name="Hayashi M."/>
            <person name="Muto Y."/>
            <person name="Tanaka K."/>
            <person name="Niwa H."/>
        </authorList>
    </citation>
    <scope>NUCLEOTIDE SEQUENCE</scope>
    <source>
        <strain evidence="2">GTC17262</strain>
    </source>
</reference>
<keyword evidence="1" id="KW-0472">Membrane</keyword>
<proteinExistence type="predicted"/>
<accession>A0AB33JF07</accession>
<protein>
    <submittedName>
        <fullName evidence="2">Uncharacterized protein</fullName>
    </submittedName>
</protein>
<keyword evidence="1" id="KW-0812">Transmembrane</keyword>
<evidence type="ECO:0000313" key="2">
    <source>
        <dbReference type="EMBL" id="BFO80350.1"/>
    </source>
</evidence>